<sequence>MALNSSTAYILPVVTDGAWIKGLPKSTAYPDLRGKSVIGIAEAVIKKLRGEKAPEKISIPPGINVPRLPIGSLGANELQKYLLQLCAQSQNAGVVAFWALIYDERTAEFRQLLRNEDYWDALDRISGPDFEIFAIRDEQQSRWEGGGVMHEIMHLITMVSTSRSLGRTIYFSRLLKEYFNEEDTRLAYPSLLLFLVHSGKVSKCRLVPLRYGTIDAVFDQLRALFSIISDTIAAWRSSDGTSMDALWGSLKENLLEKNYTLYIQNAPSSADDAVTRLAPFMT</sequence>
<protein>
    <submittedName>
        <fullName evidence="1">Uncharacterized protein</fullName>
    </submittedName>
</protein>
<gene>
    <name evidence="1" type="ORF">BECKFW1821C_GA0114237_100653</name>
</gene>
<accession>A0A450TD27</accession>
<reference evidence="1" key="1">
    <citation type="submission" date="2019-02" db="EMBL/GenBank/DDBJ databases">
        <authorList>
            <person name="Gruber-Vodicka R. H."/>
            <person name="Seah K. B. B."/>
        </authorList>
    </citation>
    <scope>NUCLEOTIDE SEQUENCE</scope>
    <source>
        <strain evidence="1">BECK_BZ131</strain>
    </source>
</reference>
<dbReference type="AlphaFoldDB" id="A0A450TD27"/>
<dbReference type="EMBL" id="CAADFE010000006">
    <property type="protein sequence ID" value="VFJ64825.1"/>
    <property type="molecule type" value="Genomic_DNA"/>
</dbReference>
<evidence type="ECO:0000313" key="1">
    <source>
        <dbReference type="EMBL" id="VFJ64825.1"/>
    </source>
</evidence>
<organism evidence="1">
    <name type="scientific">Candidatus Kentrum sp. FW</name>
    <dbReference type="NCBI Taxonomy" id="2126338"/>
    <lineage>
        <taxon>Bacteria</taxon>
        <taxon>Pseudomonadati</taxon>
        <taxon>Pseudomonadota</taxon>
        <taxon>Gammaproteobacteria</taxon>
        <taxon>Candidatus Kentrum</taxon>
    </lineage>
</organism>
<proteinExistence type="predicted"/>
<name>A0A450TD27_9GAMM</name>